<dbReference type="InterPro" id="IPR013424">
    <property type="entry name" value="Ice-binding_C"/>
</dbReference>
<dbReference type="InterPro" id="IPR055876">
    <property type="entry name" value="DUF7453"/>
</dbReference>
<dbReference type="EMBL" id="JAMPKK010000015">
    <property type="protein sequence ID" value="MEP0864601.1"/>
    <property type="molecule type" value="Genomic_DNA"/>
</dbReference>
<name>A0ABV0JMD9_9CYAN</name>
<keyword evidence="1" id="KW-0732">Signal</keyword>
<reference evidence="2 3" key="1">
    <citation type="submission" date="2022-04" db="EMBL/GenBank/DDBJ databases">
        <title>Positive selection, recombination, and allopatry shape intraspecific diversity of widespread and dominant cyanobacteria.</title>
        <authorList>
            <person name="Wei J."/>
            <person name="Shu W."/>
            <person name="Hu C."/>
        </authorList>
    </citation>
    <scope>NUCLEOTIDE SEQUENCE [LARGE SCALE GENOMIC DNA]</scope>
    <source>
        <strain evidence="2 3">GB2-A5</strain>
    </source>
</reference>
<protein>
    <submittedName>
        <fullName evidence="2">PEP-CTERM sorting domain-containing protein</fullName>
    </submittedName>
</protein>
<organism evidence="2 3">
    <name type="scientific">Funiculus sociatus GB2-A5</name>
    <dbReference type="NCBI Taxonomy" id="2933946"/>
    <lineage>
        <taxon>Bacteria</taxon>
        <taxon>Bacillati</taxon>
        <taxon>Cyanobacteriota</taxon>
        <taxon>Cyanophyceae</taxon>
        <taxon>Coleofasciculales</taxon>
        <taxon>Coleofasciculaceae</taxon>
        <taxon>Funiculus</taxon>
    </lineage>
</organism>
<dbReference type="RefSeq" id="WP_190421574.1">
    <property type="nucleotide sequence ID" value="NZ_JAMPKK010000015.1"/>
</dbReference>
<dbReference type="Pfam" id="PF24251">
    <property type="entry name" value="DUF7453"/>
    <property type="match status" value="2"/>
</dbReference>
<evidence type="ECO:0000313" key="2">
    <source>
        <dbReference type="EMBL" id="MEP0864601.1"/>
    </source>
</evidence>
<dbReference type="NCBIfam" id="TIGR05002">
    <property type="entry name" value="NxxGxxAF_repeat"/>
    <property type="match status" value="6"/>
</dbReference>
<sequence length="429" mass="44154">MKFYLSIPTALMGLCLSFLATGEAHAASFTFTKIADTNGSFSSFFDAPAINNQGTVAFSAFLDAGGKGIFTGNGTTTTSIANTNSLFGGPPDRPTVGYPLAELGSFSINDVGNVAFEAILESSGSTGIFTSQGDFTLIEFSFTSFDSPSINNSGTVVFLEETSRFSGQTRITTSNSNSIASTYSCFPSFCPPAAAGDFERLSAPIINDAGTVAFQARVYKSDGFVPLPGGPDDDLTSSGIFTGNGTRDDGEIITNTIADSNGAFNSFSDSSINNSGTVAFSAVLDTGRSGVFTGNGTTTTTIADSSGAFNSFFSTPSINDFGTVAFLAGLDAGGSGIFTGNNPIKDKVIVTGDALFGSTVQELSFYREGLNNSGQVAFFASLANGTGGIFRADPIVVEPPKDVPEPASVLGLLAVGTFGATSVMKRKQK</sequence>
<keyword evidence="3" id="KW-1185">Reference proteome</keyword>
<gene>
    <name evidence="2" type="ORF">NDI37_08980</name>
</gene>
<dbReference type="NCBIfam" id="TIGR02595">
    <property type="entry name" value="PEP_CTERM"/>
    <property type="match status" value="1"/>
</dbReference>
<feature type="chain" id="PRO_5045414729" evidence="1">
    <location>
        <begin position="27"/>
        <end position="429"/>
    </location>
</feature>
<comment type="caution">
    <text evidence="2">The sequence shown here is derived from an EMBL/GenBank/DDBJ whole genome shotgun (WGS) entry which is preliminary data.</text>
</comment>
<evidence type="ECO:0000313" key="3">
    <source>
        <dbReference type="Proteomes" id="UP001442494"/>
    </source>
</evidence>
<proteinExistence type="predicted"/>
<evidence type="ECO:0000256" key="1">
    <source>
        <dbReference type="SAM" id="SignalP"/>
    </source>
</evidence>
<accession>A0ABV0JMD9</accession>
<feature type="signal peptide" evidence="1">
    <location>
        <begin position="1"/>
        <end position="26"/>
    </location>
</feature>
<dbReference type="Proteomes" id="UP001442494">
    <property type="component" value="Unassembled WGS sequence"/>
</dbReference>